<keyword evidence="13" id="KW-1185">Reference proteome</keyword>
<evidence type="ECO:0000259" key="11">
    <source>
        <dbReference type="PROSITE" id="PS50928"/>
    </source>
</evidence>
<evidence type="ECO:0000256" key="6">
    <source>
        <dbReference type="ARBA" id="ARBA00022692"/>
    </source>
</evidence>
<evidence type="ECO:0000256" key="8">
    <source>
        <dbReference type="ARBA" id="ARBA00022989"/>
    </source>
</evidence>
<dbReference type="GO" id="GO:0006865">
    <property type="term" value="P:amino acid transport"/>
    <property type="evidence" value="ECO:0007669"/>
    <property type="project" value="UniProtKB-KW"/>
</dbReference>
<dbReference type="SUPFAM" id="SSF161098">
    <property type="entry name" value="MetI-like"/>
    <property type="match status" value="1"/>
</dbReference>
<sequence>MSGNYFFMVIGAGWVTLQLALAALLLAVLIGLLCALGKQSGVRWLNYMISPYTLLARGIPDLVLMLLVFYSLPALLNNGIALYGGEYRVEFSPFTAGFVTLGGIFGAYMTETFRNALINIPRGEIEAAQAFGFSAGKTFRRIVLPQMIRLALPGFTNNWLVLVKATALVSLLGLEDIMFRARSAAESTGQPFTFYLLAGGFYLTITLLSVLALRRLSQRYSLGVREVEL</sequence>
<evidence type="ECO:0000256" key="10">
    <source>
        <dbReference type="RuleBase" id="RU363032"/>
    </source>
</evidence>
<dbReference type="AlphaFoldDB" id="A0A5J5FZ37"/>
<organism evidence="12 13">
    <name type="scientific">Affinibrenneria salicis</name>
    <dbReference type="NCBI Taxonomy" id="2590031"/>
    <lineage>
        <taxon>Bacteria</taxon>
        <taxon>Pseudomonadati</taxon>
        <taxon>Pseudomonadota</taxon>
        <taxon>Gammaproteobacteria</taxon>
        <taxon>Enterobacterales</taxon>
        <taxon>Pectobacteriaceae</taxon>
        <taxon>Affinibrenneria</taxon>
    </lineage>
</organism>
<feature type="transmembrane region" description="Helical" evidence="10">
    <location>
        <begin position="6"/>
        <end position="33"/>
    </location>
</feature>
<feature type="transmembrane region" description="Helical" evidence="10">
    <location>
        <begin position="150"/>
        <end position="172"/>
    </location>
</feature>
<dbReference type="EMBL" id="VYKJ01000006">
    <property type="protein sequence ID" value="KAA8999369.1"/>
    <property type="molecule type" value="Genomic_DNA"/>
</dbReference>
<feature type="transmembrane region" description="Helical" evidence="10">
    <location>
        <begin position="92"/>
        <end position="110"/>
    </location>
</feature>
<keyword evidence="9 10" id="KW-0472">Membrane</keyword>
<dbReference type="PANTHER" id="PTHR30133:SF4">
    <property type="entry name" value="ARGININE_ORNITHINE TRANSPORT PROTEIN AOTQ"/>
    <property type="match status" value="1"/>
</dbReference>
<reference evidence="12 13" key="1">
    <citation type="submission" date="2019-09" db="EMBL/GenBank/DDBJ databases">
        <authorList>
            <person name="Li Y."/>
        </authorList>
    </citation>
    <scope>NUCLEOTIDE SEQUENCE [LARGE SCALE GENOMIC DNA]</scope>
    <source>
        <strain evidence="12 13">L3-3HA</strain>
    </source>
</reference>
<dbReference type="InterPro" id="IPR010065">
    <property type="entry name" value="AA_ABC_transptr_permease_3TM"/>
</dbReference>
<comment type="subcellular location">
    <subcellularLocation>
        <location evidence="1">Cell inner membrane</location>
        <topology evidence="1">Multi-pass membrane protein</topology>
    </subcellularLocation>
    <subcellularLocation>
        <location evidence="10">Cell membrane</location>
        <topology evidence="10">Multi-pass membrane protein</topology>
    </subcellularLocation>
</comment>
<dbReference type="Gene3D" id="1.10.3720.10">
    <property type="entry name" value="MetI-like"/>
    <property type="match status" value="1"/>
</dbReference>
<evidence type="ECO:0000256" key="7">
    <source>
        <dbReference type="ARBA" id="ARBA00022970"/>
    </source>
</evidence>
<dbReference type="GO" id="GO:0022857">
    <property type="term" value="F:transmembrane transporter activity"/>
    <property type="evidence" value="ECO:0007669"/>
    <property type="project" value="InterPro"/>
</dbReference>
<dbReference type="RefSeq" id="WP_150435513.1">
    <property type="nucleotide sequence ID" value="NZ_VYKJ01000006.1"/>
</dbReference>
<dbReference type="Pfam" id="PF00528">
    <property type="entry name" value="BPD_transp_1"/>
    <property type="match status" value="1"/>
</dbReference>
<evidence type="ECO:0000313" key="13">
    <source>
        <dbReference type="Proteomes" id="UP000335415"/>
    </source>
</evidence>
<comment type="caution">
    <text evidence="12">The sequence shown here is derived from an EMBL/GenBank/DDBJ whole genome shotgun (WGS) entry which is preliminary data.</text>
</comment>
<keyword evidence="4" id="KW-1003">Cell membrane</keyword>
<keyword evidence="6 10" id="KW-0812">Transmembrane</keyword>
<keyword evidence="7" id="KW-0029">Amino-acid transport</keyword>
<dbReference type="Proteomes" id="UP000335415">
    <property type="component" value="Unassembled WGS sequence"/>
</dbReference>
<comment type="similarity">
    <text evidence="2">Belongs to the binding-protein-dependent transport system permease family. HisMQ subfamily.</text>
</comment>
<dbReference type="PROSITE" id="PS50928">
    <property type="entry name" value="ABC_TM1"/>
    <property type="match status" value="1"/>
</dbReference>
<evidence type="ECO:0000256" key="9">
    <source>
        <dbReference type="ARBA" id="ARBA00023136"/>
    </source>
</evidence>
<feature type="transmembrane region" description="Helical" evidence="10">
    <location>
        <begin position="192"/>
        <end position="213"/>
    </location>
</feature>
<dbReference type="InterPro" id="IPR051613">
    <property type="entry name" value="ABC_transp_permease_HisMQ"/>
</dbReference>
<evidence type="ECO:0000313" key="12">
    <source>
        <dbReference type="EMBL" id="KAA8999369.1"/>
    </source>
</evidence>
<evidence type="ECO:0000256" key="5">
    <source>
        <dbReference type="ARBA" id="ARBA00022519"/>
    </source>
</evidence>
<dbReference type="InterPro" id="IPR000515">
    <property type="entry name" value="MetI-like"/>
</dbReference>
<dbReference type="PANTHER" id="PTHR30133">
    <property type="entry name" value="CATIONIC AMINO ACID TRANSPORTER, MEMBRANE COMPONENT"/>
    <property type="match status" value="1"/>
</dbReference>
<name>A0A5J5FZ37_9GAMM</name>
<accession>A0A5J5FZ37</accession>
<evidence type="ECO:0000256" key="1">
    <source>
        <dbReference type="ARBA" id="ARBA00004429"/>
    </source>
</evidence>
<keyword evidence="3 10" id="KW-0813">Transport</keyword>
<feature type="transmembrane region" description="Helical" evidence="10">
    <location>
        <begin position="54"/>
        <end position="72"/>
    </location>
</feature>
<keyword evidence="8 10" id="KW-1133">Transmembrane helix</keyword>
<dbReference type="NCBIfam" id="TIGR01726">
    <property type="entry name" value="HEQRo_perm_3TM"/>
    <property type="match status" value="1"/>
</dbReference>
<evidence type="ECO:0000256" key="3">
    <source>
        <dbReference type="ARBA" id="ARBA00022448"/>
    </source>
</evidence>
<dbReference type="GO" id="GO:0043190">
    <property type="term" value="C:ATP-binding cassette (ABC) transporter complex"/>
    <property type="evidence" value="ECO:0007669"/>
    <property type="project" value="InterPro"/>
</dbReference>
<evidence type="ECO:0000256" key="2">
    <source>
        <dbReference type="ARBA" id="ARBA00010072"/>
    </source>
</evidence>
<evidence type="ECO:0000256" key="4">
    <source>
        <dbReference type="ARBA" id="ARBA00022475"/>
    </source>
</evidence>
<proteinExistence type="inferred from homology"/>
<dbReference type="OrthoDB" id="9815029at2"/>
<protein>
    <submittedName>
        <fullName evidence="12">ABC transporter permease subunit</fullName>
    </submittedName>
</protein>
<feature type="domain" description="ABC transmembrane type-1" evidence="11">
    <location>
        <begin position="13"/>
        <end position="214"/>
    </location>
</feature>
<keyword evidence="5" id="KW-0997">Cell inner membrane</keyword>
<dbReference type="InterPro" id="IPR035906">
    <property type="entry name" value="MetI-like_sf"/>
</dbReference>
<gene>
    <name evidence="12" type="ORF">FJU30_13605</name>
</gene>
<dbReference type="CDD" id="cd06261">
    <property type="entry name" value="TM_PBP2"/>
    <property type="match status" value="1"/>
</dbReference>